<dbReference type="InParanoid" id="D2VKX0"/>
<reference evidence="3 4" key="1">
    <citation type="journal article" date="2010" name="Cell">
        <title>The genome of Naegleria gruberi illuminates early eukaryotic versatility.</title>
        <authorList>
            <person name="Fritz-Laylin L.K."/>
            <person name="Prochnik S.E."/>
            <person name="Ginger M.L."/>
            <person name="Dacks J.B."/>
            <person name="Carpenter M.L."/>
            <person name="Field M.C."/>
            <person name="Kuo A."/>
            <person name="Paredez A."/>
            <person name="Chapman J."/>
            <person name="Pham J."/>
            <person name="Shu S."/>
            <person name="Neupane R."/>
            <person name="Cipriano M."/>
            <person name="Mancuso J."/>
            <person name="Tu H."/>
            <person name="Salamov A."/>
            <person name="Lindquist E."/>
            <person name="Shapiro H."/>
            <person name="Lucas S."/>
            <person name="Grigoriev I.V."/>
            <person name="Cande W.Z."/>
            <person name="Fulton C."/>
            <person name="Rokhsar D.S."/>
            <person name="Dawson S.C."/>
        </authorList>
    </citation>
    <scope>NUCLEOTIDE SEQUENCE [LARGE SCALE GENOMIC DNA]</scope>
    <source>
        <strain evidence="3 4">NEG-M</strain>
    </source>
</reference>
<keyword evidence="4" id="KW-1185">Reference proteome</keyword>
<feature type="transmembrane region" description="Helical" evidence="1">
    <location>
        <begin position="236"/>
        <end position="255"/>
    </location>
</feature>
<accession>D2VKX0</accession>
<sequence length="256" mass="27772">MQKILLCTFLVMAVCLVTGALAHTRLVYPPPRTSANDLYTYPCGGVQFFGDGQPITTIAPGKLTVQFQGTLYPTENSHDGSPYRLALSIGGDDDYNKYVLLDHIPHATNDVVNKTSFNYSITVTIPDINCPKCSLAMFNVQTKSMGTCCSYPPSSTNTSTICQTAFHSCSNIVITGTKAVDTFKNSYYYSGPCGDYTYEETTYTKNSDGSLSLSTDGYVPPATQRCSNFKSVCKSSASTVFTFGAALIMMLMLALF</sequence>
<keyword evidence="2" id="KW-0732">Signal</keyword>
<evidence type="ECO:0000256" key="2">
    <source>
        <dbReference type="SAM" id="SignalP"/>
    </source>
</evidence>
<dbReference type="VEuPathDB" id="AmoebaDB:NAEGRDRAFT_80379"/>
<feature type="chain" id="PRO_5003038570" evidence="2">
    <location>
        <begin position="23"/>
        <end position="256"/>
    </location>
</feature>
<dbReference type="KEGG" id="ngr:NAEGRDRAFT_80379"/>
<evidence type="ECO:0000313" key="4">
    <source>
        <dbReference type="Proteomes" id="UP000006671"/>
    </source>
</evidence>
<name>D2VKX0_NAEGR</name>
<keyword evidence="1" id="KW-1133">Transmembrane helix</keyword>
<keyword evidence="1" id="KW-0472">Membrane</keyword>
<proteinExistence type="predicted"/>
<organism evidence="4">
    <name type="scientific">Naegleria gruberi</name>
    <name type="common">Amoeba</name>
    <dbReference type="NCBI Taxonomy" id="5762"/>
    <lineage>
        <taxon>Eukaryota</taxon>
        <taxon>Discoba</taxon>
        <taxon>Heterolobosea</taxon>
        <taxon>Tetramitia</taxon>
        <taxon>Eutetramitia</taxon>
        <taxon>Vahlkampfiidae</taxon>
        <taxon>Naegleria</taxon>
    </lineage>
</organism>
<feature type="signal peptide" evidence="2">
    <location>
        <begin position="1"/>
        <end position="22"/>
    </location>
</feature>
<evidence type="ECO:0000313" key="3">
    <source>
        <dbReference type="EMBL" id="EFC42515.1"/>
    </source>
</evidence>
<keyword evidence="1" id="KW-0812">Transmembrane</keyword>
<dbReference type="Proteomes" id="UP000006671">
    <property type="component" value="Unassembled WGS sequence"/>
</dbReference>
<gene>
    <name evidence="3" type="ORF">NAEGRDRAFT_80379</name>
</gene>
<evidence type="ECO:0000256" key="1">
    <source>
        <dbReference type="SAM" id="Phobius"/>
    </source>
</evidence>
<dbReference type="AlphaFoldDB" id="D2VKX0"/>
<protein>
    <submittedName>
        <fullName evidence="3">Uncharacterized protein</fullName>
    </submittedName>
</protein>
<dbReference type="GeneID" id="8863078"/>
<dbReference type="eggNOG" id="ENOG502SAUV">
    <property type="taxonomic scope" value="Eukaryota"/>
</dbReference>
<dbReference type="EMBL" id="GG738879">
    <property type="protein sequence ID" value="EFC42515.1"/>
    <property type="molecule type" value="Genomic_DNA"/>
</dbReference>
<dbReference type="RefSeq" id="XP_002675259.1">
    <property type="nucleotide sequence ID" value="XM_002675213.1"/>
</dbReference>